<accession>A0A429ZQY1</accession>
<dbReference type="InterPro" id="IPR030678">
    <property type="entry name" value="Peptide/Ni-bd"/>
</dbReference>
<feature type="signal peptide" evidence="4">
    <location>
        <begin position="1"/>
        <end position="19"/>
    </location>
</feature>
<dbReference type="EMBL" id="NGJU01000008">
    <property type="protein sequence ID" value="RST96112.1"/>
    <property type="molecule type" value="Genomic_DNA"/>
</dbReference>
<comment type="similarity">
    <text evidence="1">Belongs to the bacterial solute-binding protein 5 family.</text>
</comment>
<dbReference type="AlphaFoldDB" id="A0A429ZQY1"/>
<gene>
    <name evidence="6" type="ORF">CBF35_06855</name>
</gene>
<dbReference type="RefSeq" id="WP_126779431.1">
    <property type="nucleotide sequence ID" value="NZ_NGJU01000008.1"/>
</dbReference>
<dbReference type="GO" id="GO:0042597">
    <property type="term" value="C:periplasmic space"/>
    <property type="evidence" value="ECO:0007669"/>
    <property type="project" value="UniProtKB-ARBA"/>
</dbReference>
<evidence type="ECO:0000256" key="4">
    <source>
        <dbReference type="SAM" id="SignalP"/>
    </source>
</evidence>
<dbReference type="Proteomes" id="UP000287239">
    <property type="component" value="Unassembled WGS sequence"/>
</dbReference>
<dbReference type="Gene3D" id="3.40.190.10">
    <property type="entry name" value="Periplasmic binding protein-like II"/>
    <property type="match status" value="1"/>
</dbReference>
<dbReference type="InterPro" id="IPR039424">
    <property type="entry name" value="SBP_5"/>
</dbReference>
<feature type="domain" description="Solute-binding protein family 5" evidence="5">
    <location>
        <begin position="116"/>
        <end position="506"/>
    </location>
</feature>
<evidence type="ECO:0000259" key="5">
    <source>
        <dbReference type="Pfam" id="PF00496"/>
    </source>
</evidence>
<feature type="chain" id="PRO_5039466563" evidence="4">
    <location>
        <begin position="20"/>
        <end position="595"/>
    </location>
</feature>
<comment type="caution">
    <text evidence="6">The sequence shown here is derived from an EMBL/GenBank/DDBJ whole genome shotgun (WGS) entry which is preliminary data.</text>
</comment>
<dbReference type="GeneID" id="98568084"/>
<evidence type="ECO:0000313" key="7">
    <source>
        <dbReference type="Proteomes" id="UP000287239"/>
    </source>
</evidence>
<dbReference type="PANTHER" id="PTHR30290:SF9">
    <property type="entry name" value="OLIGOPEPTIDE-BINDING PROTEIN APPA"/>
    <property type="match status" value="1"/>
</dbReference>
<keyword evidence="7" id="KW-1185">Reference proteome</keyword>
<keyword evidence="2" id="KW-0813">Transport</keyword>
<dbReference type="OrthoDB" id="9796817at2"/>
<reference evidence="6 7" key="1">
    <citation type="submission" date="2017-05" db="EMBL/GenBank/DDBJ databases">
        <title>Vagococcus spp. assemblies.</title>
        <authorList>
            <person name="Gulvik C.A."/>
        </authorList>
    </citation>
    <scope>NUCLEOTIDE SEQUENCE [LARGE SCALE GENOMIC DNA]</scope>
    <source>
        <strain evidence="6 7">NCFB 2777</strain>
    </source>
</reference>
<dbReference type="GO" id="GO:1904680">
    <property type="term" value="F:peptide transmembrane transporter activity"/>
    <property type="evidence" value="ECO:0007669"/>
    <property type="project" value="TreeGrafter"/>
</dbReference>
<dbReference type="PIRSF" id="PIRSF002741">
    <property type="entry name" value="MppA"/>
    <property type="match status" value="1"/>
</dbReference>
<organism evidence="6 7">
    <name type="scientific">Vagococcus salmoninarum</name>
    <dbReference type="NCBI Taxonomy" id="2739"/>
    <lineage>
        <taxon>Bacteria</taxon>
        <taxon>Bacillati</taxon>
        <taxon>Bacillota</taxon>
        <taxon>Bacilli</taxon>
        <taxon>Lactobacillales</taxon>
        <taxon>Enterococcaceae</taxon>
        <taxon>Vagococcus</taxon>
    </lineage>
</organism>
<dbReference type="Pfam" id="PF00496">
    <property type="entry name" value="SBP_bac_5"/>
    <property type="match status" value="1"/>
</dbReference>
<dbReference type="CDD" id="cd08510">
    <property type="entry name" value="PBP2_Lactococcal_OppA_like"/>
    <property type="match status" value="1"/>
</dbReference>
<evidence type="ECO:0000313" key="6">
    <source>
        <dbReference type="EMBL" id="RST96112.1"/>
    </source>
</evidence>
<name>A0A429ZQY1_9ENTE</name>
<keyword evidence="3 4" id="KW-0732">Signal</keyword>
<evidence type="ECO:0000256" key="2">
    <source>
        <dbReference type="ARBA" id="ARBA00022448"/>
    </source>
</evidence>
<dbReference type="SUPFAM" id="SSF53850">
    <property type="entry name" value="Periplasmic binding protein-like II"/>
    <property type="match status" value="1"/>
</dbReference>
<dbReference type="Gene3D" id="3.10.105.10">
    <property type="entry name" value="Dipeptide-binding Protein, Domain 3"/>
    <property type="match status" value="1"/>
</dbReference>
<evidence type="ECO:0000256" key="3">
    <source>
        <dbReference type="ARBA" id="ARBA00022729"/>
    </source>
</evidence>
<sequence>MKHLIKKVGLLLILSLVIAGCRNTTQEADEPAEDAAIVVDINQFPIVVSNQEPPIEGGVMEVAIVTDTQFVGLFSPALNTDFFDRSFMSPANEGLFSFDEDFLITNDGVVALDFDQEAKQATLTIQKEAAWSDGEPLKAADIIYAYEIIGHPDYTGVRYDTHQRNIVGIEEYHAGEADSISGIEEIDEKTVRITYQEVSPTMLQSGGGIWGTAEPKHHLGDIPIKELESSNQVRKTPLHFGPYAMSNVVPGESVELIPNEHYYGSQPHLEKIVINSVPQATIVEALRAKSYDLVISMPPDVYPTYQELPGYEILGREDLAYTYFGFKLGTWDEETSEVNYDPQSKMASRELRQAMMYALDLDLVSERFYYGIRTRATSLIIPTFGSVHNDQLAGYPQDQEKARQLLAEAGYVDVTGDGYVEDPDGAPLTINFLIREGGETAQPLADYYIQEWAEIGLRVELSGGRLADFNAMYDKIRNDDPDIDIFDAAWSTGTAPSPTSFYSRQANFNFSRYASEEHDQLLADIDSAESFDVGHRKAAFDKWQAFAEAEAYVVPSLFRNALMPVHERVTGWDWQHINRDGINWGNVGLSSETRD</sequence>
<evidence type="ECO:0000256" key="1">
    <source>
        <dbReference type="ARBA" id="ARBA00005695"/>
    </source>
</evidence>
<protein>
    <submittedName>
        <fullName evidence="6">Oligopeptide ABC transporter substrate-binding protein</fullName>
    </submittedName>
</protein>
<dbReference type="PANTHER" id="PTHR30290">
    <property type="entry name" value="PERIPLASMIC BINDING COMPONENT OF ABC TRANSPORTER"/>
    <property type="match status" value="1"/>
</dbReference>
<dbReference type="GO" id="GO:0043190">
    <property type="term" value="C:ATP-binding cassette (ABC) transporter complex"/>
    <property type="evidence" value="ECO:0007669"/>
    <property type="project" value="InterPro"/>
</dbReference>
<dbReference type="PROSITE" id="PS51257">
    <property type="entry name" value="PROKAR_LIPOPROTEIN"/>
    <property type="match status" value="1"/>
</dbReference>
<proteinExistence type="inferred from homology"/>
<dbReference type="GO" id="GO:0015833">
    <property type="term" value="P:peptide transport"/>
    <property type="evidence" value="ECO:0007669"/>
    <property type="project" value="TreeGrafter"/>
</dbReference>
<dbReference type="InterPro" id="IPR000914">
    <property type="entry name" value="SBP_5_dom"/>
</dbReference>